<dbReference type="AlphaFoldDB" id="A0A9Q0RXG8"/>
<feature type="binding site" evidence="1">
    <location>
        <position position="114"/>
    </location>
    <ligand>
        <name>Zn(2+)</name>
        <dbReference type="ChEBI" id="CHEBI:29105"/>
        <note>catalytic</note>
    </ligand>
</feature>
<keyword evidence="1 2" id="KW-0378">Hydrolase</keyword>
<feature type="active site" evidence="1">
    <location>
        <position position="115"/>
    </location>
</feature>
<keyword evidence="1 2" id="KW-0862">Zinc</keyword>
<comment type="caution">
    <text evidence="4">The sequence shown here is derived from an EMBL/GenBank/DDBJ whole genome shotgun (WGS) entry which is preliminary data.</text>
</comment>
<dbReference type="SMART" id="SM00235">
    <property type="entry name" value="ZnMc"/>
    <property type="match status" value="1"/>
</dbReference>
<keyword evidence="5" id="KW-1185">Reference proteome</keyword>
<feature type="domain" description="Peptidase M12A" evidence="3">
    <location>
        <begin position="12"/>
        <end position="216"/>
    </location>
</feature>
<keyword evidence="1 2" id="KW-0479">Metal-binding</keyword>
<dbReference type="GO" id="GO:0006508">
    <property type="term" value="P:proteolysis"/>
    <property type="evidence" value="ECO:0007669"/>
    <property type="project" value="UniProtKB-KW"/>
</dbReference>
<comment type="caution">
    <text evidence="1">Lacks conserved residue(s) required for the propagation of feature annotation.</text>
</comment>
<comment type="cofactor">
    <cofactor evidence="1 2">
        <name>Zn(2+)</name>
        <dbReference type="ChEBI" id="CHEBI:29105"/>
    </cofactor>
    <text evidence="1 2">Binds 1 zinc ion per subunit.</text>
</comment>
<dbReference type="EC" id="3.4.24.-" evidence="2"/>
<organism evidence="4 5">
    <name type="scientific">Pseudolycoriella hygida</name>
    <dbReference type="NCBI Taxonomy" id="35572"/>
    <lineage>
        <taxon>Eukaryota</taxon>
        <taxon>Metazoa</taxon>
        <taxon>Ecdysozoa</taxon>
        <taxon>Arthropoda</taxon>
        <taxon>Hexapoda</taxon>
        <taxon>Insecta</taxon>
        <taxon>Pterygota</taxon>
        <taxon>Neoptera</taxon>
        <taxon>Endopterygota</taxon>
        <taxon>Diptera</taxon>
        <taxon>Nematocera</taxon>
        <taxon>Sciaroidea</taxon>
        <taxon>Sciaridae</taxon>
        <taxon>Pseudolycoriella</taxon>
    </lineage>
</organism>
<evidence type="ECO:0000256" key="1">
    <source>
        <dbReference type="PROSITE-ProRule" id="PRU01211"/>
    </source>
</evidence>
<dbReference type="OrthoDB" id="291007at2759"/>
<protein>
    <recommendedName>
        <fullName evidence="2">Metalloendopeptidase</fullName>
        <ecNumber evidence="2">3.4.24.-</ecNumber>
    </recommendedName>
</protein>
<name>A0A9Q0RXG8_9DIPT</name>
<keyword evidence="1 2" id="KW-0645">Protease</keyword>
<feature type="binding site" evidence="1">
    <location>
        <position position="124"/>
    </location>
    <ligand>
        <name>Zn(2+)</name>
        <dbReference type="ChEBI" id="CHEBI:29105"/>
        <note>catalytic</note>
    </ligand>
</feature>
<accession>A0A9Q0RXG8</accession>
<dbReference type="InterPro" id="IPR034035">
    <property type="entry name" value="Astacin-like_dom"/>
</dbReference>
<keyword evidence="1 2" id="KW-0482">Metalloprotease</keyword>
<reference evidence="4" key="1">
    <citation type="submission" date="2022-07" db="EMBL/GenBank/DDBJ databases">
        <authorList>
            <person name="Trinca V."/>
            <person name="Uliana J.V.C."/>
            <person name="Torres T.T."/>
            <person name="Ward R.J."/>
            <person name="Monesi N."/>
        </authorList>
    </citation>
    <scope>NUCLEOTIDE SEQUENCE</scope>
    <source>
        <strain evidence="4">HSMRA1968</strain>
        <tissue evidence="4">Whole embryos</tissue>
    </source>
</reference>
<dbReference type="CDD" id="cd04280">
    <property type="entry name" value="ZnMc_astacin_like"/>
    <property type="match status" value="1"/>
</dbReference>
<dbReference type="EMBL" id="WJQU01000004">
    <property type="protein sequence ID" value="KAJ6635848.1"/>
    <property type="molecule type" value="Genomic_DNA"/>
</dbReference>
<dbReference type="Gene3D" id="3.40.390.10">
    <property type="entry name" value="Collagenase (Catalytic Domain)"/>
    <property type="match status" value="1"/>
</dbReference>
<sequence>MVLTVEQERMLNGMDRTGLIDTSYRWPNNTVPYVLSDIFSQEQKDYIELGMRELERVSCVLFVPRTTEETFVSVEGNGSGCSSNVGHLGRGQQRVHLQLYPPGEGCFRIGTIIHEFLHTLGFYHMQSATERDDFVTIMWQHIQAGTENNFNTYPADRISNFGVEYDVTSVMHYSAWGFSKNGFATIVPHDITLINVMGQRTGMSDRDISRLNSMYC</sequence>
<evidence type="ECO:0000313" key="4">
    <source>
        <dbReference type="EMBL" id="KAJ6635848.1"/>
    </source>
</evidence>
<evidence type="ECO:0000256" key="2">
    <source>
        <dbReference type="RuleBase" id="RU361183"/>
    </source>
</evidence>
<feature type="binding site" evidence="1">
    <location>
        <position position="118"/>
    </location>
    <ligand>
        <name>Zn(2+)</name>
        <dbReference type="ChEBI" id="CHEBI:29105"/>
        <note>catalytic</note>
    </ligand>
</feature>
<dbReference type="GO" id="GO:0004222">
    <property type="term" value="F:metalloendopeptidase activity"/>
    <property type="evidence" value="ECO:0007669"/>
    <property type="project" value="UniProtKB-UniRule"/>
</dbReference>
<dbReference type="PANTHER" id="PTHR10127:SF814">
    <property type="entry name" value="MEPRIN A SUBUNIT BETA"/>
    <property type="match status" value="1"/>
</dbReference>
<dbReference type="SUPFAM" id="SSF55486">
    <property type="entry name" value="Metalloproteases ('zincins'), catalytic domain"/>
    <property type="match status" value="1"/>
</dbReference>
<dbReference type="InterPro" id="IPR024079">
    <property type="entry name" value="MetalloPept_cat_dom_sf"/>
</dbReference>
<dbReference type="GO" id="GO:0008270">
    <property type="term" value="F:zinc ion binding"/>
    <property type="evidence" value="ECO:0007669"/>
    <property type="project" value="UniProtKB-UniRule"/>
</dbReference>
<dbReference type="PANTHER" id="PTHR10127">
    <property type="entry name" value="DISCOIDIN, CUB, EGF, LAMININ , AND ZINC METALLOPROTEASE DOMAIN CONTAINING"/>
    <property type="match status" value="1"/>
</dbReference>
<proteinExistence type="predicted"/>
<dbReference type="InterPro" id="IPR001506">
    <property type="entry name" value="Peptidase_M12A"/>
</dbReference>
<dbReference type="Pfam" id="PF01400">
    <property type="entry name" value="Astacin"/>
    <property type="match status" value="1"/>
</dbReference>
<dbReference type="PROSITE" id="PS51864">
    <property type="entry name" value="ASTACIN"/>
    <property type="match status" value="1"/>
</dbReference>
<evidence type="ECO:0000313" key="5">
    <source>
        <dbReference type="Proteomes" id="UP001151699"/>
    </source>
</evidence>
<dbReference type="PRINTS" id="PR00480">
    <property type="entry name" value="ASTACIN"/>
</dbReference>
<dbReference type="InterPro" id="IPR006026">
    <property type="entry name" value="Peptidase_Metallo"/>
</dbReference>
<evidence type="ECO:0000259" key="3">
    <source>
        <dbReference type="PROSITE" id="PS51864"/>
    </source>
</evidence>
<dbReference type="Proteomes" id="UP001151699">
    <property type="component" value="Chromosome C"/>
</dbReference>
<gene>
    <name evidence="4" type="primary">Semp1</name>
    <name evidence="4" type="ORF">Bhyg_14434</name>
</gene>